<evidence type="ECO:0000256" key="1">
    <source>
        <dbReference type="SAM" id="MobiDB-lite"/>
    </source>
</evidence>
<dbReference type="Proteomes" id="UP000285405">
    <property type="component" value="Unassembled WGS sequence"/>
</dbReference>
<evidence type="ECO:0000313" key="3">
    <source>
        <dbReference type="Proteomes" id="UP000285405"/>
    </source>
</evidence>
<dbReference type="AlphaFoldDB" id="A0A420I9L2"/>
<proteinExistence type="predicted"/>
<protein>
    <submittedName>
        <fullName evidence="2">Uncharacterized protein</fullName>
    </submittedName>
</protein>
<evidence type="ECO:0000313" key="2">
    <source>
        <dbReference type="EMBL" id="RKF71185.1"/>
    </source>
</evidence>
<reference evidence="2 3" key="1">
    <citation type="journal article" date="2018" name="BMC Genomics">
        <title>Comparative genome analyses reveal sequence features reflecting distinct modes of host-adaptation between dicot and monocot powdery mildew.</title>
        <authorList>
            <person name="Wu Y."/>
            <person name="Ma X."/>
            <person name="Pan Z."/>
            <person name="Kale S.D."/>
            <person name="Song Y."/>
            <person name="King H."/>
            <person name="Zhang Q."/>
            <person name="Presley C."/>
            <person name="Deng X."/>
            <person name="Wei C.I."/>
            <person name="Xiao S."/>
        </authorList>
    </citation>
    <scope>NUCLEOTIDE SEQUENCE [LARGE SCALE GENOMIC DNA]</scope>
    <source>
        <strain evidence="2">UCSC1</strain>
    </source>
</reference>
<accession>A0A420I9L2</accession>
<dbReference type="EMBL" id="MCBR01010561">
    <property type="protein sequence ID" value="RKF71185.1"/>
    <property type="molecule type" value="Genomic_DNA"/>
</dbReference>
<name>A0A420I9L2_9PEZI</name>
<feature type="compositionally biased region" description="Basic and acidic residues" evidence="1">
    <location>
        <begin position="125"/>
        <end position="137"/>
    </location>
</feature>
<organism evidence="2 3">
    <name type="scientific">Golovinomyces cichoracearum</name>
    <dbReference type="NCBI Taxonomy" id="62708"/>
    <lineage>
        <taxon>Eukaryota</taxon>
        <taxon>Fungi</taxon>
        <taxon>Dikarya</taxon>
        <taxon>Ascomycota</taxon>
        <taxon>Pezizomycotina</taxon>
        <taxon>Leotiomycetes</taxon>
        <taxon>Erysiphales</taxon>
        <taxon>Erysiphaceae</taxon>
        <taxon>Golovinomyces</taxon>
    </lineage>
</organism>
<comment type="caution">
    <text evidence="2">The sequence shown here is derived from an EMBL/GenBank/DDBJ whole genome shotgun (WGS) entry which is preliminary data.</text>
</comment>
<gene>
    <name evidence="2" type="ORF">GcC1_105003</name>
</gene>
<feature type="region of interest" description="Disordered" evidence="1">
    <location>
        <begin position="121"/>
        <end position="146"/>
    </location>
</feature>
<sequence length="146" mass="16248">MLNTIVNAYVIGLCNSRLCQKVLERDGAICSALWKAHDIIQSAQRSLEILDQTEKELVDRHKLSKLKEFISSQYGRSAVSVLAEVDSGRSVYSLGSQSSQRTNYVTHPTRTILLNRQLVAPLTNSKDHQPEGTDRKPPRPTTQSSG</sequence>